<evidence type="ECO:0000256" key="1">
    <source>
        <dbReference type="ARBA" id="ARBA00001947"/>
    </source>
</evidence>
<dbReference type="GO" id="GO:0006508">
    <property type="term" value="P:proteolysis"/>
    <property type="evidence" value="ECO:0007669"/>
    <property type="project" value="UniProtKB-KW"/>
</dbReference>
<dbReference type="AlphaFoldDB" id="A0A7F5RMR9"/>
<keyword evidence="3" id="KW-0121">Carboxypeptidase</keyword>
<dbReference type="InParanoid" id="A0A7F5RMR9"/>
<feature type="active site" description="Proton donor/acceptor" evidence="10">
    <location>
        <position position="269"/>
    </location>
</feature>
<keyword evidence="5" id="KW-0479">Metal-binding</keyword>
<dbReference type="FunFam" id="3.40.630.10:FF:000084">
    <property type="entry name" value="Carboxypeptidase B2"/>
    <property type="match status" value="1"/>
</dbReference>
<keyword evidence="6" id="KW-0732">Signal</keyword>
<keyword evidence="4" id="KW-0645">Protease</keyword>
<name>A0A7F5RMR9_AGRPL</name>
<evidence type="ECO:0000256" key="4">
    <source>
        <dbReference type="ARBA" id="ARBA00022670"/>
    </source>
</evidence>
<feature type="domain" description="Peptidase M14" evidence="11">
    <location>
        <begin position="10"/>
        <end position="304"/>
    </location>
</feature>
<evidence type="ECO:0000256" key="3">
    <source>
        <dbReference type="ARBA" id="ARBA00022645"/>
    </source>
</evidence>
<gene>
    <name evidence="13" type="primary">LOC112906692</name>
</gene>
<sequence length="389" mass="44980">MQQEPLFYTKFPTYKEIVCYVKLIKLLYPKNVAVFQIGKSCQGRKILMVRLSENVDCLKNHAVLIDAGIHAREWLTHTTCLYILNNILEDPSVLSLMDFYFIPCLNPDGYVETHKCNRLWRKNLNRNNSKKKARMGVDLNRNFPVAFGTTGCSNDPKSLMYHGKYPLSEPESKSLAEVMRKFEKCLKLYISLHAYGNVILYPWGFKKAAIKHSRELQCCAAAACEAVLRKCGECRFTYGSIARKMYVSSGNTADFSYGMHNITFSYIIELQKGSRHQGFGIRKQMIKRVGEEVLAAVIGMVEYVFNFYNEKRQKRIKCARKCTSRKSGKLKRRSKRTKCSSSEEDCEDCKDEHLNRKRKIRFSESDESIIPPKMAKKDCDNKDNFMHCC</sequence>
<evidence type="ECO:0000256" key="8">
    <source>
        <dbReference type="ARBA" id="ARBA00022833"/>
    </source>
</evidence>
<keyword evidence="12" id="KW-1185">Reference proteome</keyword>
<comment type="similarity">
    <text evidence="2 10">Belongs to the peptidase M14 family.</text>
</comment>
<dbReference type="GO" id="GO:0008270">
    <property type="term" value="F:zinc ion binding"/>
    <property type="evidence" value="ECO:0007669"/>
    <property type="project" value="InterPro"/>
</dbReference>
<reference evidence="13" key="1">
    <citation type="submission" date="2025-08" db="UniProtKB">
        <authorList>
            <consortium name="RefSeq"/>
        </authorList>
    </citation>
    <scope>IDENTIFICATION</scope>
    <source>
        <tissue evidence="13">Entire body</tissue>
    </source>
</reference>
<evidence type="ECO:0000313" key="12">
    <source>
        <dbReference type="Proteomes" id="UP000192223"/>
    </source>
</evidence>
<dbReference type="OrthoDB" id="6764165at2759"/>
<dbReference type="GO" id="GO:0005615">
    <property type="term" value="C:extracellular space"/>
    <property type="evidence" value="ECO:0007669"/>
    <property type="project" value="TreeGrafter"/>
</dbReference>
<keyword evidence="7" id="KW-0378">Hydrolase</keyword>
<evidence type="ECO:0000256" key="10">
    <source>
        <dbReference type="PROSITE-ProRule" id="PRU01379"/>
    </source>
</evidence>
<protein>
    <submittedName>
        <fullName evidence="13">Carboxypeptidase B-like</fullName>
    </submittedName>
</protein>
<dbReference type="PRINTS" id="PR00765">
    <property type="entry name" value="CRBOXYPTASEA"/>
</dbReference>
<evidence type="ECO:0000256" key="2">
    <source>
        <dbReference type="ARBA" id="ARBA00005988"/>
    </source>
</evidence>
<keyword evidence="9" id="KW-0482">Metalloprotease</keyword>
<organism evidence="12 13">
    <name type="scientific">Agrilus planipennis</name>
    <name type="common">Emerald ash borer</name>
    <name type="synonym">Agrilus marcopoli</name>
    <dbReference type="NCBI Taxonomy" id="224129"/>
    <lineage>
        <taxon>Eukaryota</taxon>
        <taxon>Metazoa</taxon>
        <taxon>Ecdysozoa</taxon>
        <taxon>Arthropoda</taxon>
        <taxon>Hexapoda</taxon>
        <taxon>Insecta</taxon>
        <taxon>Pterygota</taxon>
        <taxon>Neoptera</taxon>
        <taxon>Endopterygota</taxon>
        <taxon>Coleoptera</taxon>
        <taxon>Polyphaga</taxon>
        <taxon>Elateriformia</taxon>
        <taxon>Buprestoidea</taxon>
        <taxon>Buprestidae</taxon>
        <taxon>Agrilinae</taxon>
        <taxon>Agrilus</taxon>
    </lineage>
</organism>
<evidence type="ECO:0000313" key="13">
    <source>
        <dbReference type="RefSeq" id="XP_025837115.1"/>
    </source>
</evidence>
<evidence type="ECO:0000256" key="7">
    <source>
        <dbReference type="ARBA" id="ARBA00022801"/>
    </source>
</evidence>
<dbReference type="Pfam" id="PF00246">
    <property type="entry name" value="Peptidase_M14"/>
    <property type="match status" value="1"/>
</dbReference>
<dbReference type="Gene3D" id="3.40.630.10">
    <property type="entry name" value="Zn peptidases"/>
    <property type="match status" value="1"/>
</dbReference>
<comment type="cofactor">
    <cofactor evidence="1">
        <name>Zn(2+)</name>
        <dbReference type="ChEBI" id="CHEBI:29105"/>
    </cofactor>
</comment>
<dbReference type="KEGG" id="apln:112906692"/>
<dbReference type="PANTHER" id="PTHR11705">
    <property type="entry name" value="PROTEASE FAMILY M14 CARBOXYPEPTIDASE A,B"/>
    <property type="match status" value="1"/>
</dbReference>
<dbReference type="GO" id="GO:0004181">
    <property type="term" value="F:metallocarboxypeptidase activity"/>
    <property type="evidence" value="ECO:0007669"/>
    <property type="project" value="InterPro"/>
</dbReference>
<dbReference type="SUPFAM" id="SSF53187">
    <property type="entry name" value="Zn-dependent exopeptidases"/>
    <property type="match status" value="1"/>
</dbReference>
<evidence type="ECO:0000256" key="9">
    <source>
        <dbReference type="ARBA" id="ARBA00023049"/>
    </source>
</evidence>
<dbReference type="SMART" id="SM00631">
    <property type="entry name" value="Zn_pept"/>
    <property type="match status" value="1"/>
</dbReference>
<evidence type="ECO:0000256" key="5">
    <source>
        <dbReference type="ARBA" id="ARBA00022723"/>
    </source>
</evidence>
<keyword evidence="8" id="KW-0862">Zinc</keyword>
<dbReference type="PROSITE" id="PS52035">
    <property type="entry name" value="PEPTIDASE_M14"/>
    <property type="match status" value="1"/>
</dbReference>
<evidence type="ECO:0000256" key="6">
    <source>
        <dbReference type="ARBA" id="ARBA00022729"/>
    </source>
</evidence>
<proteinExistence type="inferred from homology"/>
<accession>A0A7F5RMR9</accession>
<dbReference type="GeneID" id="112906692"/>
<dbReference type="InterPro" id="IPR000834">
    <property type="entry name" value="Peptidase_M14"/>
</dbReference>
<dbReference type="Proteomes" id="UP000192223">
    <property type="component" value="Unplaced"/>
</dbReference>
<evidence type="ECO:0000259" key="11">
    <source>
        <dbReference type="PROSITE" id="PS52035"/>
    </source>
</evidence>
<dbReference type="RefSeq" id="XP_025837115.1">
    <property type="nucleotide sequence ID" value="XM_025981330.1"/>
</dbReference>
<dbReference type="PANTHER" id="PTHR11705:SF143">
    <property type="entry name" value="SLL0236 PROTEIN"/>
    <property type="match status" value="1"/>
</dbReference>